<dbReference type="RefSeq" id="WP_092704605.1">
    <property type="nucleotide sequence ID" value="NZ_FOSR01000013.1"/>
</dbReference>
<comment type="similarity">
    <text evidence="2 10">Belongs to the outer membrane factor (OMF) (TC 1.B.17) family.</text>
</comment>
<dbReference type="PANTHER" id="PTHR30203">
    <property type="entry name" value="OUTER MEMBRANE CATION EFFLUX PROTEIN"/>
    <property type="match status" value="1"/>
</dbReference>
<dbReference type="InterPro" id="IPR010131">
    <property type="entry name" value="MdtP/NodT-like"/>
</dbReference>
<dbReference type="Gene3D" id="2.20.200.10">
    <property type="entry name" value="Outer membrane efflux proteins (OEP)"/>
    <property type="match status" value="1"/>
</dbReference>
<gene>
    <name evidence="13" type="ORF">SAMN05192579_11335</name>
</gene>
<keyword evidence="5 10" id="KW-0732">Signal</keyword>
<evidence type="ECO:0000256" key="10">
    <source>
        <dbReference type="RuleBase" id="RU362097"/>
    </source>
</evidence>
<dbReference type="InterPro" id="IPR003423">
    <property type="entry name" value="OMP_efflux"/>
</dbReference>
<evidence type="ECO:0000256" key="3">
    <source>
        <dbReference type="ARBA" id="ARBA00022452"/>
    </source>
</evidence>
<feature type="region of interest" description="Disordered" evidence="12">
    <location>
        <begin position="467"/>
        <end position="495"/>
    </location>
</feature>
<name>A0A1I4EQE3_9GAMM</name>
<evidence type="ECO:0000256" key="12">
    <source>
        <dbReference type="SAM" id="MobiDB-lite"/>
    </source>
</evidence>
<keyword evidence="8 10" id="KW-0449">Lipoprotein</keyword>
<evidence type="ECO:0000256" key="8">
    <source>
        <dbReference type="ARBA" id="ARBA00023288"/>
    </source>
</evidence>
<feature type="region of interest" description="Disordered" evidence="12">
    <location>
        <begin position="25"/>
        <end position="50"/>
    </location>
</feature>
<evidence type="ECO:0000313" key="13">
    <source>
        <dbReference type="EMBL" id="SFL06706.1"/>
    </source>
</evidence>
<keyword evidence="7 10" id="KW-0564">Palmitate</keyword>
<dbReference type="PANTHER" id="PTHR30203:SF20">
    <property type="entry name" value="MULTIDRUG RESISTANCE OUTER MEMBRANE PROTEIN MDTP-RELATED"/>
    <property type="match status" value="1"/>
</dbReference>
<dbReference type="Proteomes" id="UP000198725">
    <property type="component" value="Unassembled WGS sequence"/>
</dbReference>
<proteinExistence type="inferred from homology"/>
<keyword evidence="11" id="KW-0175">Coiled coil</keyword>
<evidence type="ECO:0000256" key="6">
    <source>
        <dbReference type="ARBA" id="ARBA00023136"/>
    </source>
</evidence>
<organism evidence="13 14">
    <name type="scientific">Rhodanobacter glycinis</name>
    <dbReference type="NCBI Taxonomy" id="582702"/>
    <lineage>
        <taxon>Bacteria</taxon>
        <taxon>Pseudomonadati</taxon>
        <taxon>Pseudomonadota</taxon>
        <taxon>Gammaproteobacteria</taxon>
        <taxon>Lysobacterales</taxon>
        <taxon>Rhodanobacteraceae</taxon>
        <taxon>Rhodanobacter</taxon>
    </lineage>
</organism>
<evidence type="ECO:0000256" key="1">
    <source>
        <dbReference type="ARBA" id="ARBA00004370"/>
    </source>
</evidence>
<evidence type="ECO:0000256" key="5">
    <source>
        <dbReference type="ARBA" id="ARBA00022729"/>
    </source>
</evidence>
<dbReference type="SUPFAM" id="SSF56954">
    <property type="entry name" value="Outer membrane efflux proteins (OEP)"/>
    <property type="match status" value="1"/>
</dbReference>
<comment type="function">
    <text evidence="9">Could be involved in resistance to puromycin, acriflavine and tetraphenylarsonium chloride.</text>
</comment>
<evidence type="ECO:0000256" key="9">
    <source>
        <dbReference type="ARBA" id="ARBA00037313"/>
    </source>
</evidence>
<keyword evidence="6 10" id="KW-0472">Membrane</keyword>
<feature type="compositionally biased region" description="Polar residues" evidence="12">
    <location>
        <begin position="482"/>
        <end position="495"/>
    </location>
</feature>
<feature type="coiled-coil region" evidence="11">
    <location>
        <begin position="223"/>
        <end position="250"/>
    </location>
</feature>
<dbReference type="Pfam" id="PF02321">
    <property type="entry name" value="OEP"/>
    <property type="match status" value="2"/>
</dbReference>
<dbReference type="NCBIfam" id="TIGR01845">
    <property type="entry name" value="outer_NodT"/>
    <property type="match status" value="1"/>
</dbReference>
<reference evidence="14" key="1">
    <citation type="submission" date="2016-10" db="EMBL/GenBank/DDBJ databases">
        <authorList>
            <person name="Varghese N."/>
            <person name="Submissions S."/>
        </authorList>
    </citation>
    <scope>NUCLEOTIDE SEQUENCE [LARGE SCALE GENOMIC DNA]</scope>
    <source>
        <strain evidence="14">MO64</strain>
    </source>
</reference>
<sequence>MRLHLLAAAVGLTFALAGCASSGGLHPQGKPIDPSSLATGQSLGQASAPDATWPQADWWTGLGDPQLDALIAEALKDNPGLAVADARAREAQAAAGVAHADLTPDISAGASVAGARLPASVPALGNGHFGWAKYAYGSFKWSPDLWGGRHAAWRAAIGKGRAAEVEAHAARVELSGSVARAYVQLGYAYAQQDVAQAELQRANDARKLTHQRVDAGIDNRIQLEQANAEVAGAQQQAEQASRAIDAARSALSVLLGKGPDRGRDITRPQLLPPSMLSVPANLPVNLIGHRADLVAARWQVEASSEDIKAAKAEFLPNLGLTALAGVIGFGGSNILNLPSRFYSVAPALSLPIFNGGRLRYNLRGKDAQYDIAVAQYNQTLVKAVNEVADDVDALQSLQQQATSEQQALDAARSAWKLAEQRYKAGVGSYLEALTVRQQLLVAEQRMAALKAQQSDQSVQLIQALGGGYRPAHGQLPPEPKATASSSVSPTPDNRS</sequence>
<feature type="signal peptide" evidence="10">
    <location>
        <begin position="1"/>
        <end position="20"/>
    </location>
</feature>
<keyword evidence="3 10" id="KW-1134">Transmembrane beta strand</keyword>
<dbReference type="PROSITE" id="PS51257">
    <property type="entry name" value="PROKAR_LIPOPROTEIN"/>
    <property type="match status" value="1"/>
</dbReference>
<accession>A0A1I4EQE3</accession>
<dbReference type="GO" id="GO:0015562">
    <property type="term" value="F:efflux transmembrane transporter activity"/>
    <property type="evidence" value="ECO:0007669"/>
    <property type="project" value="InterPro"/>
</dbReference>
<evidence type="ECO:0000256" key="2">
    <source>
        <dbReference type="ARBA" id="ARBA00007613"/>
    </source>
</evidence>
<feature type="chain" id="PRO_5011329764" evidence="10">
    <location>
        <begin position="21"/>
        <end position="495"/>
    </location>
</feature>
<dbReference type="EMBL" id="FOSR01000013">
    <property type="protein sequence ID" value="SFL06706.1"/>
    <property type="molecule type" value="Genomic_DNA"/>
</dbReference>
<evidence type="ECO:0000256" key="11">
    <source>
        <dbReference type="SAM" id="Coils"/>
    </source>
</evidence>
<comment type="subcellular location">
    <subcellularLocation>
        <location evidence="10">Cell outer membrane</location>
        <topology evidence="10">Lipid-anchor</topology>
    </subcellularLocation>
    <subcellularLocation>
        <location evidence="1">Membrane</location>
    </subcellularLocation>
</comment>
<dbReference type="AlphaFoldDB" id="A0A1I4EQE3"/>
<evidence type="ECO:0000256" key="7">
    <source>
        <dbReference type="ARBA" id="ARBA00023139"/>
    </source>
</evidence>
<keyword evidence="4 10" id="KW-0812">Transmembrane</keyword>
<feature type="compositionally biased region" description="Polar residues" evidence="12">
    <location>
        <begin position="36"/>
        <end position="45"/>
    </location>
</feature>
<keyword evidence="14" id="KW-1185">Reference proteome</keyword>
<dbReference type="GO" id="GO:0009279">
    <property type="term" value="C:cell outer membrane"/>
    <property type="evidence" value="ECO:0007669"/>
    <property type="project" value="UniProtKB-SubCell"/>
</dbReference>
<dbReference type="Gene3D" id="1.20.1600.10">
    <property type="entry name" value="Outer membrane efflux proteins (OEP)"/>
    <property type="match status" value="1"/>
</dbReference>
<protein>
    <submittedName>
        <fullName evidence="13">Efflux transporter, outer membrane factor (OMF) lipoprotein, NodT family</fullName>
    </submittedName>
</protein>
<evidence type="ECO:0000313" key="14">
    <source>
        <dbReference type="Proteomes" id="UP000198725"/>
    </source>
</evidence>
<evidence type="ECO:0000256" key="4">
    <source>
        <dbReference type="ARBA" id="ARBA00022692"/>
    </source>
</evidence>